<dbReference type="EMBL" id="LAIR01000002">
    <property type="protein sequence ID" value="KNX38292.1"/>
    <property type="molecule type" value="Genomic_DNA"/>
</dbReference>
<comment type="caution">
    <text evidence="1">The sequence shown here is derived from an EMBL/GenBank/DDBJ whole genome shotgun (WGS) entry which is preliminary data.</text>
</comment>
<proteinExistence type="predicted"/>
<dbReference type="RefSeq" id="WP_050670729.1">
    <property type="nucleotide sequence ID" value="NZ_LAIR01000002.1"/>
</dbReference>
<dbReference type="SUPFAM" id="SSF53254">
    <property type="entry name" value="Phosphoglycerate mutase-like"/>
    <property type="match status" value="1"/>
</dbReference>
<dbReference type="AlphaFoldDB" id="A0A0L6CKJ2"/>
<dbReference type="InterPro" id="IPR013078">
    <property type="entry name" value="His_Pase_superF_clade-1"/>
</dbReference>
<evidence type="ECO:0000313" key="1">
    <source>
        <dbReference type="EMBL" id="KNX38292.1"/>
    </source>
</evidence>
<accession>A0A0L6CKJ2</accession>
<evidence type="ECO:0000313" key="2">
    <source>
        <dbReference type="Proteomes" id="UP000037397"/>
    </source>
</evidence>
<reference evidence="2" key="1">
    <citation type="submission" date="2015-03" db="EMBL/GenBank/DDBJ databases">
        <title>Luteipulveratus halotolerans sp. nov., a novel actinobacterium (Dermacoccaceae) from Sarawak, Malaysia.</title>
        <authorList>
            <person name="Juboi H."/>
            <person name="Basik A."/>
            <person name="Shamsul S.S."/>
            <person name="Arnold P."/>
            <person name="Schmitt E.K."/>
            <person name="Sanglier J.-J."/>
            <person name="Yeo T."/>
        </authorList>
    </citation>
    <scope>NUCLEOTIDE SEQUENCE [LARGE SCALE GENOMIC DNA]</scope>
    <source>
        <strain evidence="2">C296001</strain>
    </source>
</reference>
<dbReference type="Gene3D" id="3.40.50.1240">
    <property type="entry name" value="Phosphoglycerate mutase-like"/>
    <property type="match status" value="1"/>
</dbReference>
<name>A0A0L6CKJ2_9MICO</name>
<dbReference type="STRING" id="1631356.VV01_15940"/>
<keyword evidence="2" id="KW-1185">Reference proteome</keyword>
<dbReference type="Pfam" id="PF00300">
    <property type="entry name" value="His_Phos_1"/>
    <property type="match status" value="1"/>
</dbReference>
<sequence length="174" mass="18325">MRTVLLVRHAMPSVDPTTDPSTWPLSDEGRAAAADLCARLPGDAVLVASDEVKAWQTLEPAGVVRRDARLGEVVRDEPFGGDFRARRRAYIEGADHSEGEPRKLVAQRFSAVVADALSGVGTPVLGTHGMALTVWLTSGGALADPGGFWGALPFPALIEVNLTEGGARLATEPC</sequence>
<gene>
    <name evidence="1" type="ORF">VV01_15940</name>
</gene>
<evidence type="ECO:0008006" key="3">
    <source>
        <dbReference type="Google" id="ProtNLM"/>
    </source>
</evidence>
<dbReference type="Proteomes" id="UP000037397">
    <property type="component" value="Unassembled WGS sequence"/>
</dbReference>
<protein>
    <recommendedName>
        <fullName evidence="3">Phosphoglycerate mutase</fullName>
    </recommendedName>
</protein>
<dbReference type="InterPro" id="IPR029033">
    <property type="entry name" value="His_PPase_superfam"/>
</dbReference>
<organism evidence="1 2">
    <name type="scientific">Luteipulveratus halotolerans</name>
    <dbReference type="NCBI Taxonomy" id="1631356"/>
    <lineage>
        <taxon>Bacteria</taxon>
        <taxon>Bacillati</taxon>
        <taxon>Actinomycetota</taxon>
        <taxon>Actinomycetes</taxon>
        <taxon>Micrococcales</taxon>
        <taxon>Dermacoccaceae</taxon>
        <taxon>Luteipulveratus</taxon>
    </lineage>
</organism>
<dbReference type="OrthoDB" id="3288205at2"/>